<sequence>MEIPLDVQDQLKRRAAMFLPATNNHSRIAFAKIAREHVRRLVKSVQKDTPFFFVTLAPRKYAVPFHEAADFNVERLKAWARQKLEGRSFIGMVEAAHYPNLGLVQGRTDKTVSWHAHLLVWGIREFELKAIVDATNAREEPLIPYKRPAHYKLLTRKEVKDQTLYMTKAPMKEHFVYPKAEEVVDPETGEVTKVKTERWKHKKRPYRRVGLAKMTVVLAKYCLDQLMFAGKEGKATYDAIKAEALEPYQKYERARQQSAPPARARTRRVPRRRTGLQLSS</sequence>
<evidence type="ECO:0000313" key="3">
    <source>
        <dbReference type="Proteomes" id="UP000035489"/>
    </source>
</evidence>
<dbReference type="OrthoDB" id="8004310at2"/>
<dbReference type="AlphaFoldDB" id="A0A0H1RFU7"/>
<proteinExistence type="predicted"/>
<keyword evidence="3" id="KW-1185">Reference proteome</keyword>
<protein>
    <recommendedName>
        <fullName evidence="4">Replication protein</fullName>
    </recommendedName>
</protein>
<comment type="caution">
    <text evidence="2">The sequence shown here is derived from an EMBL/GenBank/DDBJ whole genome shotgun (WGS) entry which is preliminary data.</text>
</comment>
<dbReference type="Proteomes" id="UP000035489">
    <property type="component" value="Unassembled WGS sequence"/>
</dbReference>
<reference evidence="2 3" key="1">
    <citation type="submission" date="2015-05" db="EMBL/GenBank/DDBJ databases">
        <title>Draft genome sequence of Microvirga vignae strain BR3299, a novel nitrogen fixing bacteria isolated from Brazil semi-aired region.</title>
        <authorList>
            <person name="Zilli J.E."/>
            <person name="Passos S.R."/>
            <person name="Leite J."/>
            <person name="Baldani J.I."/>
            <person name="Xavier G.R."/>
            <person name="Rumjaneck N.G."/>
            <person name="Simoes-Araujo J.L."/>
        </authorList>
    </citation>
    <scope>NUCLEOTIDE SEQUENCE [LARGE SCALE GENOMIC DNA]</scope>
    <source>
        <strain evidence="2 3">BR3299</strain>
    </source>
</reference>
<name>A0A0H1RFU7_9HYPH</name>
<accession>A0A0H1RFU7</accession>
<organism evidence="2 3">
    <name type="scientific">Microvirga vignae</name>
    <dbReference type="NCBI Taxonomy" id="1225564"/>
    <lineage>
        <taxon>Bacteria</taxon>
        <taxon>Pseudomonadati</taxon>
        <taxon>Pseudomonadota</taxon>
        <taxon>Alphaproteobacteria</taxon>
        <taxon>Hyphomicrobiales</taxon>
        <taxon>Methylobacteriaceae</taxon>
        <taxon>Microvirga</taxon>
    </lineage>
</organism>
<feature type="compositionally biased region" description="Basic residues" evidence="1">
    <location>
        <begin position="264"/>
        <end position="274"/>
    </location>
</feature>
<evidence type="ECO:0008006" key="4">
    <source>
        <dbReference type="Google" id="ProtNLM"/>
    </source>
</evidence>
<evidence type="ECO:0000313" key="2">
    <source>
        <dbReference type="EMBL" id="KLK93919.1"/>
    </source>
</evidence>
<feature type="region of interest" description="Disordered" evidence="1">
    <location>
        <begin position="251"/>
        <end position="280"/>
    </location>
</feature>
<evidence type="ECO:0000256" key="1">
    <source>
        <dbReference type="SAM" id="MobiDB-lite"/>
    </source>
</evidence>
<gene>
    <name evidence="2" type="ORF">AA309_05390</name>
</gene>
<dbReference type="PATRIC" id="fig|1225564.3.peg.1541"/>
<dbReference type="RefSeq" id="WP_160310405.1">
    <property type="nucleotide sequence ID" value="NZ_LCYG01000016.1"/>
</dbReference>
<dbReference type="EMBL" id="LCYG01000016">
    <property type="protein sequence ID" value="KLK93919.1"/>
    <property type="molecule type" value="Genomic_DNA"/>
</dbReference>